<evidence type="ECO:0000256" key="1">
    <source>
        <dbReference type="ARBA" id="ARBA00004308"/>
    </source>
</evidence>
<dbReference type="PROSITE" id="PS50297">
    <property type="entry name" value="ANK_REP_REGION"/>
    <property type="match status" value="1"/>
</dbReference>
<organism evidence="5 6">
    <name type="scientific">Lepeophtheirus salmonis</name>
    <name type="common">Salmon louse</name>
    <name type="synonym">Caligus salmonis</name>
    <dbReference type="NCBI Taxonomy" id="72036"/>
    <lineage>
        <taxon>Eukaryota</taxon>
        <taxon>Metazoa</taxon>
        <taxon>Ecdysozoa</taxon>
        <taxon>Arthropoda</taxon>
        <taxon>Crustacea</taxon>
        <taxon>Multicrustacea</taxon>
        <taxon>Hexanauplia</taxon>
        <taxon>Copepoda</taxon>
        <taxon>Siphonostomatoida</taxon>
        <taxon>Caligidae</taxon>
        <taxon>Lepeophtheirus</taxon>
    </lineage>
</organism>
<dbReference type="OrthoDB" id="1585644at2759"/>
<evidence type="ECO:0000256" key="3">
    <source>
        <dbReference type="ARBA" id="ARBA00023136"/>
    </source>
</evidence>
<dbReference type="AlphaFoldDB" id="A0A7R8CF25"/>
<keyword evidence="3" id="KW-0472">Membrane</keyword>
<dbReference type="PANTHER" id="PTHR12447">
    <property type="entry name" value="ANKYRIN REPEAT DOMAIN-CONTAINING PROTEIN 13"/>
    <property type="match status" value="1"/>
</dbReference>
<dbReference type="SMART" id="SM00248">
    <property type="entry name" value="ANK"/>
    <property type="match status" value="1"/>
</dbReference>
<accession>A0A7R8CF25</accession>
<evidence type="ECO:0000259" key="4">
    <source>
        <dbReference type="Pfam" id="PF11904"/>
    </source>
</evidence>
<proteinExistence type="predicted"/>
<dbReference type="Pfam" id="PF12796">
    <property type="entry name" value="Ank_2"/>
    <property type="match status" value="1"/>
</dbReference>
<gene>
    <name evidence="5" type="ORF">LSAA_3182</name>
</gene>
<sequence length="603" mass="68957">MTSYLECPPEMKESYPLHRFVWRDQSEFLNQHLHDDSSSLEEKDPQGRTPLMLAVTLGHSSCAKALISHNADTDKCVNSGGWNLVQESVSRGIPEVLQSVLETRDRQRQDSRKGWIPRLLNKLMDAPDFYVEMKWEFTSWLPLFSRWCPSDVYKIYKRGSHLRIDTTLLCFDTRSWARGNRSYILSPGSNDTANILKIDHDNKTYHNEKWDFTTEELTTSDRQITSRQRNPLIFTFLDTEKIHFERSKTSSYILWGSSDKYETISGYNCKVFAANNVELVTKTRIEHLSEERKRKVKSESDKATINNPLLNSLLSRSEVDESSAPPSERVKGASDGNPYGISESDYFNPDIKLNHDVGIPKEMTTRVQKFKAQLWLSEEYPLSLQEQIMPIIDLLSITNTHYQKLKDFFHTTVPLWLPCQNRNPNLPCTKLPKDASRLTAVVDDSVFSIPSGYSRMGEGSFENDYFGIGPDDDEDRFLQYAISQSMSDGEEEEIDIYEALRSPTHLDSYLDIKKAIEASFSSNNEAAPGATGGEGVEDPKHKRGDVVLPESKKKMESSLSSPLSNDLELAIALSQKDQDNIVMREREEQEILERILALSMMEK</sequence>
<dbReference type="PROSITE" id="PS50088">
    <property type="entry name" value="ANK_REPEAT"/>
    <property type="match status" value="1"/>
</dbReference>
<feature type="domain" description="Ankyrin repeat" evidence="4">
    <location>
        <begin position="163"/>
        <end position="414"/>
    </location>
</feature>
<evidence type="ECO:0000313" key="6">
    <source>
        <dbReference type="Proteomes" id="UP000675881"/>
    </source>
</evidence>
<dbReference type="GO" id="GO:0012505">
    <property type="term" value="C:endomembrane system"/>
    <property type="evidence" value="ECO:0007669"/>
    <property type="project" value="UniProtKB-SubCell"/>
</dbReference>
<dbReference type="InterPro" id="IPR055285">
    <property type="entry name" value="ANKRD13_C"/>
</dbReference>
<dbReference type="GO" id="GO:0005737">
    <property type="term" value="C:cytoplasm"/>
    <property type="evidence" value="ECO:0007669"/>
    <property type="project" value="TreeGrafter"/>
</dbReference>
<keyword evidence="2" id="KW-0677">Repeat</keyword>
<evidence type="ECO:0000256" key="2">
    <source>
        <dbReference type="ARBA" id="ARBA00022737"/>
    </source>
</evidence>
<dbReference type="InterPro" id="IPR021832">
    <property type="entry name" value="ANKRD13"/>
</dbReference>
<evidence type="ECO:0000313" key="5">
    <source>
        <dbReference type="EMBL" id="CAF2802125.1"/>
    </source>
</evidence>
<name>A0A7R8CF25_LEPSM</name>
<dbReference type="SUPFAM" id="SSF48403">
    <property type="entry name" value="Ankyrin repeat"/>
    <property type="match status" value="1"/>
</dbReference>
<dbReference type="Proteomes" id="UP000675881">
    <property type="component" value="Chromosome 11"/>
</dbReference>
<reference evidence="5" key="1">
    <citation type="submission" date="2021-02" db="EMBL/GenBank/DDBJ databases">
        <authorList>
            <person name="Bekaert M."/>
        </authorList>
    </citation>
    <scope>NUCLEOTIDE SEQUENCE</scope>
    <source>
        <strain evidence="5">IoA-00</strain>
    </source>
</reference>
<dbReference type="InterPro" id="IPR002110">
    <property type="entry name" value="Ankyrin_rpt"/>
</dbReference>
<comment type="subcellular location">
    <subcellularLocation>
        <location evidence="1">Endomembrane system</location>
    </subcellularLocation>
</comment>
<dbReference type="EMBL" id="HG994590">
    <property type="protein sequence ID" value="CAF2802125.1"/>
    <property type="molecule type" value="Genomic_DNA"/>
</dbReference>
<dbReference type="PANTHER" id="PTHR12447:SF31">
    <property type="entry name" value="LD31969P"/>
    <property type="match status" value="1"/>
</dbReference>
<dbReference type="Pfam" id="PF11904">
    <property type="entry name" value="ANKRD13_C"/>
    <property type="match status" value="1"/>
</dbReference>
<dbReference type="Gene3D" id="1.25.40.20">
    <property type="entry name" value="Ankyrin repeat-containing domain"/>
    <property type="match status" value="1"/>
</dbReference>
<protein>
    <submittedName>
        <fullName evidence="5">ANKRD13</fullName>
    </submittedName>
</protein>
<dbReference type="InterPro" id="IPR036770">
    <property type="entry name" value="Ankyrin_rpt-contain_sf"/>
</dbReference>
<keyword evidence="6" id="KW-1185">Reference proteome</keyword>